<accession>A0A835LI57</accession>
<comment type="caution">
    <text evidence="1">The sequence shown here is derived from an EMBL/GenBank/DDBJ whole genome shotgun (WGS) entry which is preliminary data.</text>
</comment>
<evidence type="ECO:0000313" key="2">
    <source>
        <dbReference type="Proteomes" id="UP000631114"/>
    </source>
</evidence>
<name>A0A835LI57_9MAGN</name>
<reference evidence="1 2" key="1">
    <citation type="submission" date="2020-10" db="EMBL/GenBank/DDBJ databases">
        <title>The Coptis chinensis genome and diversification of protoberbering-type alkaloids.</title>
        <authorList>
            <person name="Wang B."/>
            <person name="Shu S."/>
            <person name="Song C."/>
            <person name="Liu Y."/>
        </authorList>
    </citation>
    <scope>NUCLEOTIDE SEQUENCE [LARGE SCALE GENOMIC DNA]</scope>
    <source>
        <strain evidence="1">HL-2020</strain>
        <tissue evidence="1">Leaf</tissue>
    </source>
</reference>
<gene>
    <name evidence="1" type="ORF">IFM89_008276</name>
</gene>
<organism evidence="1 2">
    <name type="scientific">Coptis chinensis</name>
    <dbReference type="NCBI Taxonomy" id="261450"/>
    <lineage>
        <taxon>Eukaryota</taxon>
        <taxon>Viridiplantae</taxon>
        <taxon>Streptophyta</taxon>
        <taxon>Embryophyta</taxon>
        <taxon>Tracheophyta</taxon>
        <taxon>Spermatophyta</taxon>
        <taxon>Magnoliopsida</taxon>
        <taxon>Ranunculales</taxon>
        <taxon>Ranunculaceae</taxon>
        <taxon>Coptidoideae</taxon>
        <taxon>Coptis</taxon>
    </lineage>
</organism>
<dbReference type="EMBL" id="JADFTS010000009">
    <property type="protein sequence ID" value="KAF9588206.1"/>
    <property type="molecule type" value="Genomic_DNA"/>
</dbReference>
<sequence>MTKVKLAASLGALLVWLLCIRWLVSGSFLIQETLPSWFLSVHGPAQDGGYGGMGAIFAGIRDLHTLHYVWNVCTGWIRYHRSKRRPKVIGATLNSWLVHLMRIFHFRL</sequence>
<keyword evidence="2" id="KW-1185">Reference proteome</keyword>
<proteinExistence type="predicted"/>
<dbReference type="AlphaFoldDB" id="A0A835LI57"/>
<dbReference type="Proteomes" id="UP000631114">
    <property type="component" value="Unassembled WGS sequence"/>
</dbReference>
<evidence type="ECO:0000313" key="1">
    <source>
        <dbReference type="EMBL" id="KAF9588206.1"/>
    </source>
</evidence>
<protein>
    <submittedName>
        <fullName evidence="1">Uncharacterized protein</fullName>
    </submittedName>
</protein>